<keyword evidence="4" id="KW-1185">Reference proteome</keyword>
<gene>
    <name evidence="3" type="ORF">BLNAU_8832</name>
</gene>
<proteinExistence type="predicted"/>
<keyword evidence="1" id="KW-0547">Nucleotide-binding</keyword>
<dbReference type="Proteomes" id="UP001281761">
    <property type="component" value="Unassembled WGS sequence"/>
</dbReference>
<protein>
    <submittedName>
        <fullName evidence="3">Uncharacterized protein</fullName>
    </submittedName>
</protein>
<dbReference type="Gene3D" id="3.40.50.300">
    <property type="entry name" value="P-loop containing nucleotide triphosphate hydrolases"/>
    <property type="match status" value="1"/>
</dbReference>
<dbReference type="PANTHER" id="PTHR24072">
    <property type="entry name" value="RHO FAMILY GTPASE"/>
    <property type="match status" value="1"/>
</dbReference>
<evidence type="ECO:0000313" key="4">
    <source>
        <dbReference type="Proteomes" id="UP001281761"/>
    </source>
</evidence>
<evidence type="ECO:0000256" key="1">
    <source>
        <dbReference type="ARBA" id="ARBA00022741"/>
    </source>
</evidence>
<dbReference type="SUPFAM" id="SSF52540">
    <property type="entry name" value="P-loop containing nucleoside triphosphate hydrolases"/>
    <property type="match status" value="1"/>
</dbReference>
<dbReference type="EMBL" id="JARBJD010000058">
    <property type="protein sequence ID" value="KAK2956268.1"/>
    <property type="molecule type" value="Genomic_DNA"/>
</dbReference>
<evidence type="ECO:0000256" key="2">
    <source>
        <dbReference type="ARBA" id="ARBA00023134"/>
    </source>
</evidence>
<comment type="caution">
    <text evidence="3">The sequence shown here is derived from an EMBL/GenBank/DDBJ whole genome shotgun (WGS) entry which is preliminary data.</text>
</comment>
<dbReference type="InterPro" id="IPR001806">
    <property type="entry name" value="Small_GTPase"/>
</dbReference>
<dbReference type="InterPro" id="IPR003578">
    <property type="entry name" value="Small_GTPase_Rho"/>
</dbReference>
<dbReference type="InterPro" id="IPR027417">
    <property type="entry name" value="P-loop_NTPase"/>
</dbReference>
<evidence type="ECO:0000313" key="3">
    <source>
        <dbReference type="EMBL" id="KAK2956268.1"/>
    </source>
</evidence>
<dbReference type="SMART" id="SM00175">
    <property type="entry name" value="RAB"/>
    <property type="match status" value="1"/>
</dbReference>
<name>A0ABQ9XXP4_9EUKA</name>
<accession>A0ABQ9XXP4</accession>
<reference evidence="3 4" key="1">
    <citation type="journal article" date="2022" name="bioRxiv">
        <title>Genomics of Preaxostyla Flagellates Illuminates Evolutionary Transitions and the Path Towards Mitochondrial Loss.</title>
        <authorList>
            <person name="Novak L.V.F."/>
            <person name="Treitli S.C."/>
            <person name="Pyrih J."/>
            <person name="Halakuc P."/>
            <person name="Pipaliya S.V."/>
            <person name="Vacek V."/>
            <person name="Brzon O."/>
            <person name="Soukal P."/>
            <person name="Eme L."/>
            <person name="Dacks J.B."/>
            <person name="Karnkowska A."/>
            <person name="Elias M."/>
            <person name="Hampl V."/>
        </authorList>
    </citation>
    <scope>NUCLEOTIDE SEQUENCE [LARGE SCALE GENOMIC DNA]</scope>
    <source>
        <strain evidence="3">NAU3</strain>
        <tissue evidence="3">Gut</tissue>
    </source>
</reference>
<sequence length="253" mass="29709">MLRTLLVLPDPQAKFTEVMNKAPGNKEDLSTEGSWATYHHHVTIQGVELILRIQWVDNIVFVNEFTRLFPKADAFMLAFSTANRASFERANGKWMSEMQWEMHGKPFYFCGTKTDVRDSSECPDDQKVSTEEVQYVVSTLRMSHYFEVSAEKKTGIKEMFDRVGEDILMKLVCRFDSDWRMHLQRHPYKPEEKEKVKEVLDHYKEREGKERGDKLETFKNEGAKKYIEQIEETRKLQKEKEKAEGKSSSCTIF</sequence>
<dbReference type="PROSITE" id="PS51419">
    <property type="entry name" value="RAB"/>
    <property type="match status" value="1"/>
</dbReference>
<dbReference type="SMART" id="SM00174">
    <property type="entry name" value="RHO"/>
    <property type="match status" value="1"/>
</dbReference>
<dbReference type="Pfam" id="PF00071">
    <property type="entry name" value="Ras"/>
    <property type="match status" value="1"/>
</dbReference>
<keyword evidence="2" id="KW-0342">GTP-binding</keyword>
<organism evidence="3 4">
    <name type="scientific">Blattamonas nauphoetae</name>
    <dbReference type="NCBI Taxonomy" id="2049346"/>
    <lineage>
        <taxon>Eukaryota</taxon>
        <taxon>Metamonada</taxon>
        <taxon>Preaxostyla</taxon>
        <taxon>Oxymonadida</taxon>
        <taxon>Blattamonas</taxon>
    </lineage>
</organism>